<dbReference type="AlphaFoldDB" id="A0A9X2B9W5"/>
<dbReference type="InterPro" id="IPR023198">
    <property type="entry name" value="PGP-like_dom2"/>
</dbReference>
<dbReference type="EMBL" id="JALJEJ010000008">
    <property type="protein sequence ID" value="MCJ8211109.1"/>
    <property type="molecule type" value="Genomic_DNA"/>
</dbReference>
<evidence type="ECO:0000313" key="1">
    <source>
        <dbReference type="EMBL" id="MCJ8211109.1"/>
    </source>
</evidence>
<accession>A0A9X2B9W5</accession>
<dbReference type="CDD" id="cd01427">
    <property type="entry name" value="HAD_like"/>
    <property type="match status" value="1"/>
</dbReference>
<reference evidence="1" key="1">
    <citation type="submission" date="2022-04" db="EMBL/GenBank/DDBJ databases">
        <title>Mucilaginibacter sp. RS28 isolated from freshwater.</title>
        <authorList>
            <person name="Ko S.-R."/>
        </authorList>
    </citation>
    <scope>NUCLEOTIDE SEQUENCE</scope>
    <source>
        <strain evidence="1">RS28</strain>
    </source>
</reference>
<dbReference type="InterPro" id="IPR041492">
    <property type="entry name" value="HAD_2"/>
</dbReference>
<proteinExistence type="predicted"/>
<evidence type="ECO:0000313" key="2">
    <source>
        <dbReference type="Proteomes" id="UP001139450"/>
    </source>
</evidence>
<organism evidence="1 2">
    <name type="scientific">Mucilaginibacter straminoryzae</name>
    <dbReference type="NCBI Taxonomy" id="2932774"/>
    <lineage>
        <taxon>Bacteria</taxon>
        <taxon>Pseudomonadati</taxon>
        <taxon>Bacteroidota</taxon>
        <taxon>Sphingobacteriia</taxon>
        <taxon>Sphingobacteriales</taxon>
        <taxon>Sphingobacteriaceae</taxon>
        <taxon>Mucilaginibacter</taxon>
    </lineage>
</organism>
<dbReference type="SUPFAM" id="SSF56784">
    <property type="entry name" value="HAD-like"/>
    <property type="match status" value="1"/>
</dbReference>
<name>A0A9X2B9W5_9SPHI</name>
<dbReference type="Gene3D" id="1.10.150.240">
    <property type="entry name" value="Putative phosphatase, domain 2"/>
    <property type="match status" value="1"/>
</dbReference>
<protein>
    <submittedName>
        <fullName evidence="1">HAD family hydrolase</fullName>
    </submittedName>
</protein>
<dbReference type="Pfam" id="PF13419">
    <property type="entry name" value="HAD_2"/>
    <property type="match status" value="1"/>
</dbReference>
<dbReference type="RefSeq" id="WP_245131412.1">
    <property type="nucleotide sequence ID" value="NZ_JALJEJ010000008.1"/>
</dbReference>
<dbReference type="GO" id="GO:0016787">
    <property type="term" value="F:hydrolase activity"/>
    <property type="evidence" value="ECO:0007669"/>
    <property type="project" value="UniProtKB-KW"/>
</dbReference>
<dbReference type="Gene3D" id="3.40.50.1000">
    <property type="entry name" value="HAD superfamily/HAD-like"/>
    <property type="match status" value="1"/>
</dbReference>
<dbReference type="InterPro" id="IPR023214">
    <property type="entry name" value="HAD_sf"/>
</dbReference>
<sequence length="205" mass="24004">MVYSDLDYRKTAFIFELDNVLYPEKDYLLQVYYLFSNFLEYTEMTPAKEMLGLMTKVFEEKGADAVLDAVQVEFKLDEKYRQNFAHLMVNAKLPLKLLLYQKMLQLLQDIVVDRKKIFIVTNGHPPLQLNKIRQTDWNGLEKYLTCYFANEYAPKPEPDAIHTLIKEHQLERRELLMIGNGNIDEATAEAAGIDYISVDNFLNFN</sequence>
<keyword evidence="1" id="KW-0378">Hydrolase</keyword>
<comment type="caution">
    <text evidence="1">The sequence shown here is derived from an EMBL/GenBank/DDBJ whole genome shotgun (WGS) entry which is preliminary data.</text>
</comment>
<gene>
    <name evidence="1" type="ORF">MUY27_15425</name>
</gene>
<dbReference type="Proteomes" id="UP001139450">
    <property type="component" value="Unassembled WGS sequence"/>
</dbReference>
<keyword evidence="2" id="KW-1185">Reference proteome</keyword>
<dbReference type="InterPro" id="IPR036412">
    <property type="entry name" value="HAD-like_sf"/>
</dbReference>